<evidence type="ECO:0000256" key="1">
    <source>
        <dbReference type="SAM" id="MobiDB-lite"/>
    </source>
</evidence>
<evidence type="ECO:0000259" key="2">
    <source>
        <dbReference type="PROSITE" id="PS50003"/>
    </source>
</evidence>
<dbReference type="AlphaFoldDB" id="A0AAR2K6D7"/>
<sequence length="887" mass="101206">MKVTPTQLFSNLPNILNAHKLFWQEVMYPMLKNVRLTGQPFDPLQLEPGCLQFAERFPDYVEYCLEEERNVEFTRRQLETNSHFHAYLMWVETHPQCMRMRLGDMQAKPHQRITKYPLLLKAILKTTQDPHTQHALRCMLAGVGEFLDSINDHLQFKDDELALSVHSQKIEGYEVQGFNEEIDKYIQEFCHFNLKSPIRGIGPKVIRKLLLEETLKVKGRKDSKLEVVVLLFTDVLLLTKTQKKSEKHKVVRPPLSLERIRCAELKDGYSFVLVEVSDLGCAISVYSVSAPSTESCTAWVSAIHQAQEALETLRKAQNQSKPKMPSDQVELEESETLPFPSTQSTEDRKEQPEAQAEFTNDSSQIAPGLKLTANHLESREDPQVGSKVQNSHSQAARASSTSKQMQNRDKEFTDEQTQDSEEKQRSESRHQEVDDVLSSVINERRVTWSHITTKSSDTSNEGLKTNKSNDPHPLLVGGLMENTTPSQISSSKTVLQSGHKPAEPAINNAKHRAFTSVERAKQQNLNDQSQESDSCQESLQSGEEGEVLSESSRFSRKLKSPRLRRKRPMNSQSYAPTQGSRRMSDGAESVRLLCDRNSPSNSDSDGNNSLRRPSNSSSEPQDAHLVLKLASLKRISLDLHAFSEPELFNKMPQNSLKIPQMKSQRSASTPDVYLNTQSFPLCIPNRLCPSPPPGLDPQLHPSPLQGLLDRAKERDRERGLAKRDGKPTEKNVNTLQNRIYISNSPSSSHNEGERETAGEEQDLFRQQGKPYLQIECSVDGPENERRYSPVTPLRVSVDWPGWCFDDEELREFWKPYDGTIDWWDHAVTTEELQQTLRHEDGEYSEVDNGLHSWILHDHFSLQGWMERKMRGGQMIVRAFFVLYSMYM</sequence>
<dbReference type="Ensembl" id="ENSPNAT00000041851.1">
    <property type="protein sequence ID" value="ENSPNAP00000058054.1"/>
    <property type="gene ID" value="ENSPNAG00000035406.1"/>
</dbReference>
<dbReference type="GO" id="GO:0005886">
    <property type="term" value="C:plasma membrane"/>
    <property type="evidence" value="ECO:0007669"/>
    <property type="project" value="TreeGrafter"/>
</dbReference>
<dbReference type="InterPro" id="IPR000219">
    <property type="entry name" value="DH_dom"/>
</dbReference>
<feature type="domain" description="DH" evidence="3">
    <location>
        <begin position="1"/>
        <end position="153"/>
    </location>
</feature>
<dbReference type="PANTHER" id="PTHR13217">
    <property type="entry name" value="PLECKSTRIN HOMOLOGY DOMAIN-CONTAINING FAMILY G MEMBER 7"/>
    <property type="match status" value="1"/>
</dbReference>
<feature type="compositionally biased region" description="Polar residues" evidence="1">
    <location>
        <begin position="481"/>
        <end position="496"/>
    </location>
</feature>
<feature type="region of interest" description="Disordered" evidence="1">
    <location>
        <begin position="314"/>
        <end position="438"/>
    </location>
</feature>
<dbReference type="GO" id="GO:0007266">
    <property type="term" value="P:Rho protein signal transduction"/>
    <property type="evidence" value="ECO:0007669"/>
    <property type="project" value="TreeGrafter"/>
</dbReference>
<evidence type="ECO:0000313" key="4">
    <source>
        <dbReference type="Ensembl" id="ENSPNAP00000058054.1"/>
    </source>
</evidence>
<feature type="region of interest" description="Disordered" evidence="1">
    <location>
        <begin position="450"/>
        <end position="621"/>
    </location>
</feature>
<dbReference type="PANTHER" id="PTHR13217:SF10">
    <property type="entry name" value="PLECKSTRIN HOMOLOGY DOMAIN-CONTAINING FAMILY G MEMBER 6 ISOFORM X1"/>
    <property type="match status" value="1"/>
</dbReference>
<dbReference type="Gene3D" id="1.20.900.10">
    <property type="entry name" value="Dbl homology (DH) domain"/>
    <property type="match status" value="1"/>
</dbReference>
<dbReference type="GO" id="GO:0030424">
    <property type="term" value="C:axon"/>
    <property type="evidence" value="ECO:0007669"/>
    <property type="project" value="TreeGrafter"/>
</dbReference>
<feature type="compositionally biased region" description="Polar residues" evidence="1">
    <location>
        <begin position="730"/>
        <end position="749"/>
    </location>
</feature>
<feature type="compositionally biased region" description="Basic residues" evidence="1">
    <location>
        <begin position="554"/>
        <end position="568"/>
    </location>
</feature>
<dbReference type="Proteomes" id="UP001501920">
    <property type="component" value="Chromosome 3"/>
</dbReference>
<feature type="region of interest" description="Disordered" evidence="1">
    <location>
        <begin position="690"/>
        <end position="762"/>
    </location>
</feature>
<protein>
    <submittedName>
        <fullName evidence="4">Pleckstrin homology domain containing, family G (with RhoGef domain) member 6</fullName>
    </submittedName>
</protein>
<feature type="compositionally biased region" description="Basic and acidic residues" evidence="1">
    <location>
        <begin position="420"/>
        <end position="433"/>
    </location>
</feature>
<dbReference type="InterPro" id="IPR035899">
    <property type="entry name" value="DBL_dom_sf"/>
</dbReference>
<dbReference type="Gene3D" id="2.30.29.30">
    <property type="entry name" value="Pleckstrin-homology domain (PH domain)/Phosphotyrosine-binding domain (PTB)"/>
    <property type="match status" value="1"/>
</dbReference>
<feature type="compositionally biased region" description="Polar residues" evidence="1">
    <location>
        <begin position="386"/>
        <end position="405"/>
    </location>
</feature>
<dbReference type="SUPFAM" id="SSF50729">
    <property type="entry name" value="PH domain-like"/>
    <property type="match status" value="1"/>
</dbReference>
<feature type="compositionally biased region" description="Low complexity" evidence="1">
    <location>
        <begin position="595"/>
        <end position="618"/>
    </location>
</feature>
<organism evidence="4 5">
    <name type="scientific">Pygocentrus nattereri</name>
    <name type="common">Red-bellied piranha</name>
    <dbReference type="NCBI Taxonomy" id="42514"/>
    <lineage>
        <taxon>Eukaryota</taxon>
        <taxon>Metazoa</taxon>
        <taxon>Chordata</taxon>
        <taxon>Craniata</taxon>
        <taxon>Vertebrata</taxon>
        <taxon>Euteleostomi</taxon>
        <taxon>Actinopterygii</taxon>
        <taxon>Neopterygii</taxon>
        <taxon>Teleostei</taxon>
        <taxon>Ostariophysi</taxon>
        <taxon>Characiformes</taxon>
        <taxon>Characoidei</taxon>
        <taxon>Pygocentrus</taxon>
    </lineage>
</organism>
<feature type="domain" description="PH" evidence="2">
    <location>
        <begin position="208"/>
        <end position="308"/>
    </location>
</feature>
<dbReference type="InterPro" id="IPR001849">
    <property type="entry name" value="PH_domain"/>
</dbReference>
<dbReference type="SUPFAM" id="SSF48065">
    <property type="entry name" value="DBL homology domain (DH-domain)"/>
    <property type="match status" value="1"/>
</dbReference>
<dbReference type="PROSITE" id="PS50010">
    <property type="entry name" value="DH_2"/>
    <property type="match status" value="1"/>
</dbReference>
<accession>A0AAR2K6D7</accession>
<dbReference type="SMART" id="SM00233">
    <property type="entry name" value="PH"/>
    <property type="match status" value="1"/>
</dbReference>
<proteinExistence type="predicted"/>
<dbReference type="InterPro" id="IPR040181">
    <property type="entry name" value="PKHG5/7"/>
</dbReference>
<dbReference type="GO" id="GO:0005085">
    <property type="term" value="F:guanyl-nucleotide exchange factor activity"/>
    <property type="evidence" value="ECO:0007669"/>
    <property type="project" value="InterPro"/>
</dbReference>
<keyword evidence="5" id="KW-1185">Reference proteome</keyword>
<dbReference type="GO" id="GO:0043542">
    <property type="term" value="P:endothelial cell migration"/>
    <property type="evidence" value="ECO:0007669"/>
    <property type="project" value="TreeGrafter"/>
</dbReference>
<feature type="compositionally biased region" description="Polar residues" evidence="1">
    <location>
        <begin position="450"/>
        <end position="468"/>
    </location>
</feature>
<feature type="compositionally biased region" description="Polar residues" evidence="1">
    <location>
        <begin position="569"/>
        <end position="581"/>
    </location>
</feature>
<evidence type="ECO:0000313" key="5">
    <source>
        <dbReference type="Proteomes" id="UP001501920"/>
    </source>
</evidence>
<name>A0AAR2K6D7_PYGNA</name>
<reference evidence="4" key="2">
    <citation type="submission" date="2025-08" db="UniProtKB">
        <authorList>
            <consortium name="Ensembl"/>
        </authorList>
    </citation>
    <scope>IDENTIFICATION</scope>
</reference>
<feature type="compositionally biased region" description="Basic and acidic residues" evidence="1">
    <location>
        <begin position="709"/>
        <end position="729"/>
    </location>
</feature>
<dbReference type="GO" id="GO:0030139">
    <property type="term" value="C:endocytic vesicle"/>
    <property type="evidence" value="ECO:0007669"/>
    <property type="project" value="TreeGrafter"/>
</dbReference>
<feature type="compositionally biased region" description="Low complexity" evidence="1">
    <location>
        <begin position="527"/>
        <end position="552"/>
    </location>
</feature>
<dbReference type="Pfam" id="PF00621">
    <property type="entry name" value="RhoGEF"/>
    <property type="match status" value="1"/>
</dbReference>
<dbReference type="InterPro" id="IPR011993">
    <property type="entry name" value="PH-like_dom_sf"/>
</dbReference>
<evidence type="ECO:0000259" key="3">
    <source>
        <dbReference type="PROSITE" id="PS50010"/>
    </source>
</evidence>
<dbReference type="GeneTree" id="ENSGT00940000161250"/>
<reference evidence="4 5" key="1">
    <citation type="submission" date="2020-10" db="EMBL/GenBank/DDBJ databases">
        <title>Pygocentrus nattereri (red-bellied piranha) genome, fPygNat1, primary haplotype.</title>
        <authorList>
            <person name="Myers G."/>
            <person name="Meyer A."/>
            <person name="Karagic N."/>
            <person name="Pippel M."/>
            <person name="Winkler S."/>
            <person name="Tracey A."/>
            <person name="Wood J."/>
            <person name="Formenti G."/>
            <person name="Howe K."/>
            <person name="Fedrigo O."/>
            <person name="Jarvis E.D."/>
        </authorList>
    </citation>
    <scope>NUCLEOTIDE SEQUENCE [LARGE SCALE GENOMIC DNA]</scope>
</reference>
<dbReference type="SMART" id="SM00325">
    <property type="entry name" value="RhoGEF"/>
    <property type="match status" value="1"/>
</dbReference>
<reference evidence="4" key="3">
    <citation type="submission" date="2025-09" db="UniProtKB">
        <authorList>
            <consortium name="Ensembl"/>
        </authorList>
    </citation>
    <scope>IDENTIFICATION</scope>
</reference>
<dbReference type="PROSITE" id="PS50003">
    <property type="entry name" value="PH_DOMAIN"/>
    <property type="match status" value="1"/>
</dbReference>